<dbReference type="Gene3D" id="4.10.70.10">
    <property type="entry name" value="Disintegrin domain"/>
    <property type="match status" value="1"/>
</dbReference>
<comment type="caution">
    <text evidence="12">The sequence shown here is derived from an EMBL/GenBank/DDBJ whole genome shotgun (WGS) entry which is preliminary data.</text>
</comment>
<gene>
    <name evidence="12" type="primary">YPTC6</name>
    <name evidence="12" type="ORF">AK812_SmicGene20973</name>
</gene>
<dbReference type="InterPro" id="IPR005225">
    <property type="entry name" value="Small_GTP-bd"/>
</dbReference>
<evidence type="ECO:0000256" key="4">
    <source>
        <dbReference type="ARBA" id="ARBA00023134"/>
    </source>
</evidence>
<evidence type="ECO:0000256" key="8">
    <source>
        <dbReference type="PROSITE-ProRule" id="PRU00276"/>
    </source>
</evidence>
<dbReference type="Pfam" id="PF01421">
    <property type="entry name" value="Reprolysin"/>
    <property type="match status" value="1"/>
</dbReference>
<proteinExistence type="inferred from homology"/>
<dbReference type="PROSITE" id="PS51421">
    <property type="entry name" value="RAS"/>
    <property type="match status" value="1"/>
</dbReference>
<dbReference type="InterPro" id="IPR001806">
    <property type="entry name" value="Small_GTPase"/>
</dbReference>
<dbReference type="PROSITE" id="PS50214">
    <property type="entry name" value="DISINTEGRIN_2"/>
    <property type="match status" value="1"/>
</dbReference>
<dbReference type="GO" id="GO:0046872">
    <property type="term" value="F:metal ion binding"/>
    <property type="evidence" value="ECO:0007669"/>
    <property type="project" value="UniProtKB-KW"/>
</dbReference>
<feature type="region of interest" description="Disordered" evidence="9">
    <location>
        <begin position="1571"/>
        <end position="1603"/>
    </location>
</feature>
<dbReference type="InterPro" id="IPR024079">
    <property type="entry name" value="MetalloPept_cat_dom_sf"/>
</dbReference>
<dbReference type="GO" id="GO:0016020">
    <property type="term" value="C:membrane"/>
    <property type="evidence" value="ECO:0007669"/>
    <property type="project" value="UniProtKB-SubCell"/>
</dbReference>
<dbReference type="SUPFAM" id="SSF55486">
    <property type="entry name" value="Metalloproteases ('zincins'), catalytic domain"/>
    <property type="match status" value="1"/>
</dbReference>
<keyword evidence="4" id="KW-0342">GTP-binding</keyword>
<dbReference type="InterPro" id="IPR050209">
    <property type="entry name" value="Rab_GTPases_membrane_traffic"/>
</dbReference>
<dbReference type="SUPFAM" id="SSF57552">
    <property type="entry name" value="Blood coagulation inhibitor (disintegrin)"/>
    <property type="match status" value="2"/>
</dbReference>
<dbReference type="FunFam" id="3.40.50.300:FF:000274">
    <property type="entry name" value="ras-related protein RABA5a"/>
    <property type="match status" value="1"/>
</dbReference>
<keyword evidence="6" id="KW-0449">Lipoprotein</keyword>
<dbReference type="PROSITE" id="PS51419">
    <property type="entry name" value="RAB"/>
    <property type="match status" value="1"/>
</dbReference>
<keyword evidence="3" id="KW-0547">Nucleotide-binding</keyword>
<dbReference type="GO" id="GO:0004222">
    <property type="term" value="F:metalloendopeptidase activity"/>
    <property type="evidence" value="ECO:0007669"/>
    <property type="project" value="InterPro"/>
</dbReference>
<dbReference type="SMART" id="SM00175">
    <property type="entry name" value="RAB"/>
    <property type="match status" value="1"/>
</dbReference>
<feature type="domain" description="Disintegrin" evidence="10">
    <location>
        <begin position="970"/>
        <end position="1131"/>
    </location>
</feature>
<evidence type="ECO:0000259" key="11">
    <source>
        <dbReference type="PROSITE" id="PS50215"/>
    </source>
</evidence>
<evidence type="ECO:0000256" key="1">
    <source>
        <dbReference type="ARBA" id="ARBA00004635"/>
    </source>
</evidence>
<feature type="binding site" evidence="8">
    <location>
        <position position="596"/>
    </location>
    <ligand>
        <name>Zn(2+)</name>
        <dbReference type="ChEBI" id="CHEBI:29105"/>
        <note>catalytic</note>
    </ligand>
</feature>
<feature type="compositionally biased region" description="Low complexity" evidence="9">
    <location>
        <begin position="1580"/>
        <end position="1593"/>
    </location>
</feature>
<sequence length="1603" mass="171842">MSPCHLASSRAVGKPPSDLEKVLSDRITHISLRHRTVVPVRAVPAREPCRGPGTGKALGAMCCAGGLVHSGWPLLAGCALGCASGLFQLSSWARRQFVPWINARNEQAWLDATKEPKQLYKRSSSQGSCDRASARMPLAVVAELPGEDVEQLASILGDYFCKELPLTKLIGQSGMVWLNERLSRFLASSVDESPAVLPVVLHAEVSEGLYKSLGETWWLPSFSFAVIFQCRLEAGMQVSAAQVVFTDETIDQDAQLVEVTWSRRLNAGTAAPELEVELSIPAATLRIRMIFRQNHTLRLDPAQGSHWLRTLEGPAVPALIPCKEAAVLMTEAGNEVSKETEADDPGDLYPRLHNAVVAVILRAQRVDPPFVHVTCWSAHGLPVVGRQALVDAVRSPTISLLHLNNHTDQSFPAHGIPGLLLVVNYVSGTGCNYAVADALRVLAVNDFSRYTSFGGPSNLQALAAHTVAMLNAVTTIYRAAPTAGSFPYPVQVVLVGQHTFLEEDPWPGPITALLLEEFLTWGSLQMAAGSLPQNDNRAEASEVLLTGRDLLGSTVGLLAPVSSMCDVARSGSINMCGTNDADLPGCAAVVAHEMGHNFGMSHDAGTTACPDSGYIMEAVGDSVAATQFTECSVSDITTFFSQVYSRNSECLENQCAATASGRRERTVTADRLATTRAGLGIFFVFSQQKSAELRNASAAWPIQPGAAMARLASLQTPATSAAMPRLLVASDFPALPAATSHPTLPHCAPQRATTSAEELLERDGSGPEGVQAGARLAHGGSLDIVQLSLLCRPARNTCDLPEVCPGGTSSCPKDSCCDDWCIRTYANMPSMLKLMLASSIPTRMSTPIRELAALFPRMGLPILACVRSEAAKACATLAKWTSRAMTHLTVLRLRAGSASACRLQFEGRHGGSISFSFSQAMTRIRRPKCLAFEGCVALRGTLRPESHSGDLFAGVHGSQMAVPDGTPCGIDYGEECDCGTTGDDCCDCATCQLKAGSACAGTDPLLLLNEDSVVTQKLQARPQADQRCALGTPCGYLSAFRTVSLLHRLFAQSLYPMPLFVAFRLAFSAYRLSAANIDSQAQLYEEDERCCDACAFRPAGAECRAALGDCDLPEVCSGSSARCPPDLGKPAGSNCTSNGVPPPQRSAFQLLRECVSSEPRRAVQRKDGRPLWADVFFAPLPVTNATARPTSTAPTARMDARGACPMLLQVRTDGATVTTTDTSGATDTTGAGGGGGASTTARTGTIAARLRILTFSAHSVWPPRGPHQSEDGASDLANSVSVGILLPIILQLPSSSVLGIEQLNARDRRKVLDVLQTEIRDVDFRGMDPRLAGFAEPINLHFQAMLSWPLTSSPRLDIRNLKVHLSLLKTGFGQSCAAVMEEEDGPRLSDFKGSCDHLYKVVLVGDATVGKTHLLSRYVKGTLPKAPTATIGVEFATRTIPLAVGGTVKAQIWDTAGQERYRAITSSHYRRAVGALLVYDVTRNATFQNCLKWLEELRQNAEDNIIIMLVGNKLDLVEKDPTARQVHYDAALEFARAHKLLFKEASAVTTYNVKHVFEQLLQEVYNQASKNAKERRREPGGIQIQPGGTIPVQEENPCGNQAC</sequence>
<feature type="domain" description="Peptidase M12B" evidence="11">
    <location>
        <begin position="437"/>
        <end position="642"/>
    </location>
</feature>
<evidence type="ECO:0000256" key="3">
    <source>
        <dbReference type="ARBA" id="ARBA00022741"/>
    </source>
</evidence>
<dbReference type="NCBIfam" id="TIGR00231">
    <property type="entry name" value="small_GTP"/>
    <property type="match status" value="1"/>
</dbReference>
<dbReference type="SUPFAM" id="SSF52540">
    <property type="entry name" value="P-loop containing nucleoside triphosphate hydrolases"/>
    <property type="match status" value="1"/>
</dbReference>
<dbReference type="Gene3D" id="3.40.50.300">
    <property type="entry name" value="P-loop containing nucleotide triphosphate hydrolases"/>
    <property type="match status" value="1"/>
</dbReference>
<comment type="subcellular location">
    <subcellularLocation>
        <location evidence="1">Membrane</location>
        <topology evidence="1">Lipid-anchor</topology>
    </subcellularLocation>
</comment>
<dbReference type="Gene3D" id="3.40.390.10">
    <property type="entry name" value="Collagenase (Catalytic Domain)"/>
    <property type="match status" value="1"/>
</dbReference>
<feature type="region of interest" description="Disordered" evidence="9">
    <location>
        <begin position="1216"/>
        <end position="1239"/>
    </location>
</feature>
<dbReference type="OrthoDB" id="431830at2759"/>
<evidence type="ECO:0000256" key="5">
    <source>
        <dbReference type="ARBA" id="ARBA00023136"/>
    </source>
</evidence>
<comment type="similarity">
    <text evidence="2">Belongs to the small GTPase superfamily. Rab family.</text>
</comment>
<dbReference type="Pfam" id="PF00071">
    <property type="entry name" value="Ras"/>
    <property type="match status" value="1"/>
</dbReference>
<keyword evidence="5" id="KW-0472">Membrane</keyword>
<dbReference type="PANTHER" id="PTHR47979">
    <property type="entry name" value="DRAB11-RELATED"/>
    <property type="match status" value="1"/>
</dbReference>
<evidence type="ECO:0000256" key="9">
    <source>
        <dbReference type="SAM" id="MobiDB-lite"/>
    </source>
</evidence>
<dbReference type="GO" id="GO:0006508">
    <property type="term" value="P:proteolysis"/>
    <property type="evidence" value="ECO:0007669"/>
    <property type="project" value="InterPro"/>
</dbReference>
<protein>
    <submittedName>
        <fullName evidence="12">Ras-related protein YPTC6</fullName>
    </submittedName>
</protein>
<dbReference type="InterPro" id="IPR001762">
    <property type="entry name" value="Disintegrin_dom"/>
</dbReference>
<feature type="active site" evidence="8">
    <location>
        <position position="593"/>
    </location>
</feature>
<evidence type="ECO:0000256" key="2">
    <source>
        <dbReference type="ARBA" id="ARBA00006270"/>
    </source>
</evidence>
<feature type="binding site" evidence="8">
    <location>
        <position position="592"/>
    </location>
    <ligand>
        <name>Zn(2+)</name>
        <dbReference type="ChEBI" id="CHEBI:29105"/>
        <note>catalytic</note>
    </ligand>
</feature>
<evidence type="ECO:0000313" key="12">
    <source>
        <dbReference type="EMBL" id="OLP96783.1"/>
    </source>
</evidence>
<dbReference type="InterPro" id="IPR027417">
    <property type="entry name" value="P-loop_NTPase"/>
</dbReference>
<evidence type="ECO:0000259" key="10">
    <source>
        <dbReference type="PROSITE" id="PS50214"/>
    </source>
</evidence>
<reference evidence="12 13" key="1">
    <citation type="submission" date="2016-02" db="EMBL/GenBank/DDBJ databases">
        <title>Genome analysis of coral dinoflagellate symbionts highlights evolutionary adaptations to a symbiotic lifestyle.</title>
        <authorList>
            <person name="Aranda M."/>
            <person name="Li Y."/>
            <person name="Liew Y.J."/>
            <person name="Baumgarten S."/>
            <person name="Simakov O."/>
            <person name="Wilson M."/>
            <person name="Piel J."/>
            <person name="Ashoor H."/>
            <person name="Bougouffa S."/>
            <person name="Bajic V.B."/>
            <person name="Ryu T."/>
            <person name="Ravasi T."/>
            <person name="Bayer T."/>
            <person name="Micklem G."/>
            <person name="Kim H."/>
            <person name="Bhak J."/>
            <person name="Lajeunesse T.C."/>
            <person name="Voolstra C.R."/>
        </authorList>
    </citation>
    <scope>NUCLEOTIDE SEQUENCE [LARGE SCALE GENOMIC DNA]</scope>
    <source>
        <strain evidence="12 13">CCMP2467</strain>
    </source>
</reference>
<evidence type="ECO:0000256" key="7">
    <source>
        <dbReference type="ARBA" id="ARBA00023289"/>
    </source>
</evidence>
<dbReference type="PROSITE" id="PS50215">
    <property type="entry name" value="ADAM_MEPRO"/>
    <property type="match status" value="1"/>
</dbReference>
<evidence type="ECO:0000313" key="13">
    <source>
        <dbReference type="Proteomes" id="UP000186817"/>
    </source>
</evidence>
<dbReference type="PRINTS" id="PR00449">
    <property type="entry name" value="RASTRNSFRMNG"/>
</dbReference>
<keyword evidence="8" id="KW-0862">Zinc</keyword>
<comment type="caution">
    <text evidence="8">Lacks conserved residue(s) required for the propagation of feature annotation.</text>
</comment>
<dbReference type="SMART" id="SM00050">
    <property type="entry name" value="DISIN"/>
    <property type="match status" value="1"/>
</dbReference>
<dbReference type="EMBL" id="LSRX01000456">
    <property type="protein sequence ID" value="OLP96783.1"/>
    <property type="molecule type" value="Genomic_DNA"/>
</dbReference>
<dbReference type="GO" id="GO:0005525">
    <property type="term" value="F:GTP binding"/>
    <property type="evidence" value="ECO:0007669"/>
    <property type="project" value="UniProtKB-KW"/>
</dbReference>
<feature type="binding site" evidence="8">
    <location>
        <position position="602"/>
    </location>
    <ligand>
        <name>Zn(2+)</name>
        <dbReference type="ChEBI" id="CHEBI:29105"/>
        <note>catalytic</note>
    </ligand>
</feature>
<dbReference type="PROSITE" id="PS51420">
    <property type="entry name" value="RHO"/>
    <property type="match status" value="1"/>
</dbReference>
<dbReference type="InterPro" id="IPR036436">
    <property type="entry name" value="Disintegrin_dom_sf"/>
</dbReference>
<dbReference type="Pfam" id="PF00200">
    <property type="entry name" value="Disintegrin"/>
    <property type="match status" value="1"/>
</dbReference>
<dbReference type="SMART" id="SM00176">
    <property type="entry name" value="RAN"/>
    <property type="match status" value="1"/>
</dbReference>
<dbReference type="SMART" id="SM00174">
    <property type="entry name" value="RHO"/>
    <property type="match status" value="1"/>
</dbReference>
<accession>A0A1Q9DNN3</accession>
<feature type="compositionally biased region" description="Low complexity" evidence="9">
    <location>
        <begin position="1216"/>
        <end position="1229"/>
    </location>
</feature>
<evidence type="ECO:0000256" key="6">
    <source>
        <dbReference type="ARBA" id="ARBA00023288"/>
    </source>
</evidence>
<dbReference type="InterPro" id="IPR001590">
    <property type="entry name" value="Peptidase_M12B"/>
</dbReference>
<keyword evidence="13" id="KW-1185">Reference proteome</keyword>
<organism evidence="12 13">
    <name type="scientific">Symbiodinium microadriaticum</name>
    <name type="common">Dinoflagellate</name>
    <name type="synonym">Zooxanthella microadriatica</name>
    <dbReference type="NCBI Taxonomy" id="2951"/>
    <lineage>
        <taxon>Eukaryota</taxon>
        <taxon>Sar</taxon>
        <taxon>Alveolata</taxon>
        <taxon>Dinophyceae</taxon>
        <taxon>Suessiales</taxon>
        <taxon>Symbiodiniaceae</taxon>
        <taxon>Symbiodinium</taxon>
    </lineage>
</organism>
<feature type="region of interest" description="Disordered" evidence="9">
    <location>
        <begin position="740"/>
        <end position="773"/>
    </location>
</feature>
<keyword evidence="7" id="KW-0636">Prenylation</keyword>
<dbReference type="Proteomes" id="UP000186817">
    <property type="component" value="Unassembled WGS sequence"/>
</dbReference>
<dbReference type="GO" id="GO:0003924">
    <property type="term" value="F:GTPase activity"/>
    <property type="evidence" value="ECO:0007669"/>
    <property type="project" value="InterPro"/>
</dbReference>
<dbReference type="SMART" id="SM00173">
    <property type="entry name" value="RAS"/>
    <property type="match status" value="1"/>
</dbReference>
<keyword evidence="8" id="KW-0479">Metal-binding</keyword>
<name>A0A1Q9DNN3_SYMMI</name>